<dbReference type="GO" id="GO:0005829">
    <property type="term" value="C:cytosol"/>
    <property type="evidence" value="ECO:0007669"/>
    <property type="project" value="TreeGrafter"/>
</dbReference>
<feature type="domain" description="HTH crp-type" evidence="5">
    <location>
        <begin position="136"/>
        <end position="201"/>
    </location>
</feature>
<dbReference type="InterPro" id="IPR000595">
    <property type="entry name" value="cNMP-bd_dom"/>
</dbReference>
<dbReference type="SUPFAM" id="SSF51206">
    <property type="entry name" value="cAMP-binding domain-like"/>
    <property type="match status" value="1"/>
</dbReference>
<dbReference type="SUPFAM" id="SSF46785">
    <property type="entry name" value="Winged helix' DNA-binding domain"/>
    <property type="match status" value="1"/>
</dbReference>
<dbReference type="GO" id="GO:0003677">
    <property type="term" value="F:DNA binding"/>
    <property type="evidence" value="ECO:0007669"/>
    <property type="project" value="UniProtKB-KW"/>
</dbReference>
<dbReference type="InterPro" id="IPR036390">
    <property type="entry name" value="WH_DNA-bd_sf"/>
</dbReference>
<dbReference type="Proteomes" id="UP000092932">
    <property type="component" value="Chromosome"/>
</dbReference>
<dbReference type="Gene3D" id="2.60.120.10">
    <property type="entry name" value="Jelly Rolls"/>
    <property type="match status" value="1"/>
</dbReference>
<dbReference type="InterPro" id="IPR036388">
    <property type="entry name" value="WH-like_DNA-bd_sf"/>
</dbReference>
<evidence type="ECO:0000313" key="6">
    <source>
        <dbReference type="EMBL" id="ANY18787.1"/>
    </source>
</evidence>
<dbReference type="Pfam" id="PF13545">
    <property type="entry name" value="HTH_Crp_2"/>
    <property type="match status" value="1"/>
</dbReference>
<sequence length="209" mass="21932">MLWEAMPEPLRAALVERAPPRRFGDGQLIQQKGEAADGFWLIEEGMVSVGQFTEGGDFRAVGVLGAGDSYGELAVLSGRPRIVDAVARGPAVVRLISAATFERVLAGDPGAMRAMLGTMAAQLQETLDLLAGLRRGSTAARAAALIVNLSGGHDRRVTITQQEIADLLGVTRATANAALAELEDGGLIARGYGTIGVTDPARLRVLSMR</sequence>
<dbReference type="STRING" id="692370.A6F68_00252"/>
<dbReference type="Gene3D" id="1.10.10.10">
    <property type="entry name" value="Winged helix-like DNA-binding domain superfamily/Winged helix DNA-binding domain"/>
    <property type="match status" value="1"/>
</dbReference>
<evidence type="ECO:0000256" key="1">
    <source>
        <dbReference type="ARBA" id="ARBA00023015"/>
    </source>
</evidence>
<keyword evidence="2" id="KW-0238">DNA-binding</keyword>
<evidence type="ECO:0000259" key="4">
    <source>
        <dbReference type="PROSITE" id="PS50042"/>
    </source>
</evidence>
<keyword evidence="7" id="KW-1185">Reference proteome</keyword>
<dbReference type="SMART" id="SM00100">
    <property type="entry name" value="cNMP"/>
    <property type="match status" value="1"/>
</dbReference>
<evidence type="ECO:0000259" key="5">
    <source>
        <dbReference type="PROSITE" id="PS51063"/>
    </source>
</evidence>
<evidence type="ECO:0000256" key="2">
    <source>
        <dbReference type="ARBA" id="ARBA00023125"/>
    </source>
</evidence>
<dbReference type="PRINTS" id="PR00103">
    <property type="entry name" value="CAMPKINASE"/>
</dbReference>
<dbReference type="InterPro" id="IPR018490">
    <property type="entry name" value="cNMP-bd_dom_sf"/>
</dbReference>
<evidence type="ECO:0000256" key="3">
    <source>
        <dbReference type="ARBA" id="ARBA00023163"/>
    </source>
</evidence>
<evidence type="ECO:0000313" key="7">
    <source>
        <dbReference type="Proteomes" id="UP000092932"/>
    </source>
</evidence>
<feature type="domain" description="Cyclic nucleotide-binding" evidence="4">
    <location>
        <begin position="2"/>
        <end position="122"/>
    </location>
</feature>
<dbReference type="PATRIC" id="fig|692370.5.peg.260"/>
<accession>A0A1B2A9E7</accession>
<dbReference type="EMBL" id="CP016591">
    <property type="protein sequence ID" value="ANY18787.1"/>
    <property type="molecule type" value="Genomic_DNA"/>
</dbReference>
<protein>
    <submittedName>
        <fullName evidence="6">HTH-type transcriptional regulator Cmr</fullName>
    </submittedName>
</protein>
<keyword evidence="1" id="KW-0805">Transcription regulation</keyword>
<dbReference type="InterPro" id="IPR012318">
    <property type="entry name" value="HTH_CRP"/>
</dbReference>
<proteinExistence type="predicted"/>
<keyword evidence="3" id="KW-0804">Transcription</keyword>
<name>A0A1B2A9E7_9SPHN</name>
<dbReference type="KEGG" id="ado:A6F68_00252"/>
<gene>
    <name evidence="6" type="primary">cmr</name>
    <name evidence="6" type="ORF">A6F68_00252</name>
</gene>
<dbReference type="GO" id="GO:0003700">
    <property type="term" value="F:DNA-binding transcription factor activity"/>
    <property type="evidence" value="ECO:0007669"/>
    <property type="project" value="TreeGrafter"/>
</dbReference>
<dbReference type="Pfam" id="PF00027">
    <property type="entry name" value="cNMP_binding"/>
    <property type="match status" value="1"/>
</dbReference>
<dbReference type="CDD" id="cd00038">
    <property type="entry name" value="CAP_ED"/>
    <property type="match status" value="1"/>
</dbReference>
<dbReference type="InterPro" id="IPR050397">
    <property type="entry name" value="Env_Response_Regulators"/>
</dbReference>
<reference evidence="6 7" key="1">
    <citation type="submission" date="2016-07" db="EMBL/GenBank/DDBJ databases">
        <title>Complete genome sequence of Altererythrobacter dongtanensis KCTC 22672, a type strain with esterase isolated from tidal flat.</title>
        <authorList>
            <person name="Cheng H."/>
            <person name="Wu Y.-H."/>
            <person name="Zhou P."/>
            <person name="Huo Y.-Y."/>
            <person name="Wang C.-S."/>
            <person name="Xu X.-W."/>
        </authorList>
    </citation>
    <scope>NUCLEOTIDE SEQUENCE [LARGE SCALE GENOMIC DNA]</scope>
    <source>
        <strain evidence="6 7">KCTC 22672</strain>
    </source>
</reference>
<dbReference type="AlphaFoldDB" id="A0A1B2A9E7"/>
<dbReference type="InterPro" id="IPR014710">
    <property type="entry name" value="RmlC-like_jellyroll"/>
</dbReference>
<dbReference type="PANTHER" id="PTHR24567:SF74">
    <property type="entry name" value="HTH-TYPE TRANSCRIPTIONAL REGULATOR ARCR"/>
    <property type="match status" value="1"/>
</dbReference>
<organism evidence="6 7">
    <name type="scientific">Tsuneonella dongtanensis</name>
    <dbReference type="NCBI Taxonomy" id="692370"/>
    <lineage>
        <taxon>Bacteria</taxon>
        <taxon>Pseudomonadati</taxon>
        <taxon>Pseudomonadota</taxon>
        <taxon>Alphaproteobacteria</taxon>
        <taxon>Sphingomonadales</taxon>
        <taxon>Erythrobacteraceae</taxon>
        <taxon>Tsuneonella</taxon>
    </lineage>
</organism>
<dbReference type="SMART" id="SM00419">
    <property type="entry name" value="HTH_CRP"/>
    <property type="match status" value="1"/>
</dbReference>
<dbReference type="PANTHER" id="PTHR24567">
    <property type="entry name" value="CRP FAMILY TRANSCRIPTIONAL REGULATORY PROTEIN"/>
    <property type="match status" value="1"/>
</dbReference>
<dbReference type="PROSITE" id="PS50042">
    <property type="entry name" value="CNMP_BINDING_3"/>
    <property type="match status" value="1"/>
</dbReference>
<dbReference type="PROSITE" id="PS51063">
    <property type="entry name" value="HTH_CRP_2"/>
    <property type="match status" value="1"/>
</dbReference>